<dbReference type="EC" id="4.1.1.74" evidence="9"/>
<keyword evidence="9" id="KW-0670">Pyruvate</keyword>
<dbReference type="GO" id="GO:0046872">
    <property type="term" value="F:metal ion binding"/>
    <property type="evidence" value="ECO:0007669"/>
    <property type="project" value="UniProtKB-KW"/>
</dbReference>
<dbReference type="PANTHER" id="PTHR43452:SF30">
    <property type="entry name" value="PYRUVATE DECARBOXYLASE ISOZYME 1-RELATED"/>
    <property type="match status" value="1"/>
</dbReference>
<organism evidence="9 10">
    <name type="scientific">Proteus mirabilis</name>
    <dbReference type="NCBI Taxonomy" id="584"/>
    <lineage>
        <taxon>Bacteria</taxon>
        <taxon>Pseudomonadati</taxon>
        <taxon>Pseudomonadota</taxon>
        <taxon>Gammaproteobacteria</taxon>
        <taxon>Enterobacterales</taxon>
        <taxon>Morganellaceae</taxon>
        <taxon>Proteus</taxon>
    </lineage>
</organism>
<evidence type="ECO:0000313" key="9">
    <source>
        <dbReference type="EMBL" id="SPY94433.1"/>
    </source>
</evidence>
<keyword evidence="4" id="KW-0210">Decarboxylase</keyword>
<dbReference type="GO" id="GO:0047434">
    <property type="term" value="F:indolepyruvate decarboxylase activity"/>
    <property type="evidence" value="ECO:0007669"/>
    <property type="project" value="UniProtKB-EC"/>
</dbReference>
<keyword evidence="3" id="KW-0479">Metal-binding</keyword>
<proteinExistence type="inferred from homology"/>
<evidence type="ECO:0000256" key="4">
    <source>
        <dbReference type="ARBA" id="ARBA00022793"/>
    </source>
</evidence>
<evidence type="ECO:0000256" key="7">
    <source>
        <dbReference type="ARBA" id="ARBA00023239"/>
    </source>
</evidence>
<evidence type="ECO:0000256" key="8">
    <source>
        <dbReference type="SAM" id="MobiDB-lite"/>
    </source>
</evidence>
<dbReference type="SUPFAM" id="SSF52518">
    <property type="entry name" value="Thiamin diphosphate-binding fold (THDP-binding)"/>
    <property type="match status" value="1"/>
</dbReference>
<keyword evidence="7 9" id="KW-0456">Lyase</keyword>
<sequence length="103" mass="11434">MPASGVQKKVKRLVHHTLGNGDFDVFYQIAQRLACAHTILTPENCVEEMERVIDVALKERRPVYIGIPSDYANSQVVEPLSVTAPQKPTSDKATLEKSSISNR</sequence>
<comment type="similarity">
    <text evidence="2">Belongs to the TPP enzyme family.</text>
</comment>
<dbReference type="AlphaFoldDB" id="A0A2X2BHU2"/>
<evidence type="ECO:0000313" key="10">
    <source>
        <dbReference type="Proteomes" id="UP000251485"/>
    </source>
</evidence>
<evidence type="ECO:0000256" key="2">
    <source>
        <dbReference type="ARBA" id="ARBA00007812"/>
    </source>
</evidence>
<dbReference type="GO" id="GO:0004737">
    <property type="term" value="F:pyruvate decarboxylase activity"/>
    <property type="evidence" value="ECO:0007669"/>
    <property type="project" value="TreeGrafter"/>
</dbReference>
<evidence type="ECO:0000256" key="1">
    <source>
        <dbReference type="ARBA" id="ARBA00001964"/>
    </source>
</evidence>
<dbReference type="Gene3D" id="3.40.50.970">
    <property type="match status" value="1"/>
</dbReference>
<protein>
    <submittedName>
        <fullName evidence="9">Indole-3-pyruvate decarboxylase</fullName>
        <ecNumber evidence="9">4.1.1.74</ecNumber>
    </submittedName>
</protein>
<keyword evidence="6" id="KW-0786">Thiamine pyrophosphate</keyword>
<dbReference type="InterPro" id="IPR012110">
    <property type="entry name" value="PDC/IPDC-like"/>
</dbReference>
<evidence type="ECO:0000256" key="3">
    <source>
        <dbReference type="ARBA" id="ARBA00022723"/>
    </source>
</evidence>
<keyword evidence="5" id="KW-0460">Magnesium</keyword>
<dbReference type="Proteomes" id="UP000251485">
    <property type="component" value="Unassembled WGS sequence"/>
</dbReference>
<name>A0A2X2BHU2_PROMI</name>
<evidence type="ECO:0000256" key="5">
    <source>
        <dbReference type="ARBA" id="ARBA00022842"/>
    </source>
</evidence>
<gene>
    <name evidence="9" type="primary">ipdC_3</name>
    <name evidence="9" type="ORF">NCTC10975_00774</name>
</gene>
<feature type="region of interest" description="Disordered" evidence="8">
    <location>
        <begin position="82"/>
        <end position="103"/>
    </location>
</feature>
<dbReference type="GO" id="GO:0000949">
    <property type="term" value="P:aromatic amino acid family catabolic process to alcohol via Ehrlich pathway"/>
    <property type="evidence" value="ECO:0007669"/>
    <property type="project" value="TreeGrafter"/>
</dbReference>
<dbReference type="PANTHER" id="PTHR43452">
    <property type="entry name" value="PYRUVATE DECARBOXYLASE"/>
    <property type="match status" value="1"/>
</dbReference>
<reference evidence="9 10" key="1">
    <citation type="submission" date="2018-06" db="EMBL/GenBank/DDBJ databases">
        <authorList>
            <consortium name="Pathogen Informatics"/>
            <person name="Doyle S."/>
        </authorList>
    </citation>
    <scope>NUCLEOTIDE SEQUENCE [LARGE SCALE GENOMIC DNA]</scope>
    <source>
        <strain evidence="9 10">NCTC10975</strain>
    </source>
</reference>
<dbReference type="EMBL" id="UAUE01000003">
    <property type="protein sequence ID" value="SPY94433.1"/>
    <property type="molecule type" value="Genomic_DNA"/>
</dbReference>
<dbReference type="InterPro" id="IPR029061">
    <property type="entry name" value="THDP-binding"/>
</dbReference>
<accession>A0A2X2BHU2</accession>
<comment type="cofactor">
    <cofactor evidence="1">
        <name>thiamine diphosphate</name>
        <dbReference type="ChEBI" id="CHEBI:58937"/>
    </cofactor>
</comment>
<evidence type="ECO:0000256" key="6">
    <source>
        <dbReference type="ARBA" id="ARBA00023052"/>
    </source>
</evidence>
<dbReference type="GO" id="GO:0005829">
    <property type="term" value="C:cytosol"/>
    <property type="evidence" value="ECO:0007669"/>
    <property type="project" value="TreeGrafter"/>
</dbReference>